<organism evidence="1 2">
    <name type="scientific">Phyllostomus discolor</name>
    <name type="common">pale spear-nosed bat</name>
    <dbReference type="NCBI Taxonomy" id="89673"/>
    <lineage>
        <taxon>Eukaryota</taxon>
        <taxon>Metazoa</taxon>
        <taxon>Chordata</taxon>
        <taxon>Craniata</taxon>
        <taxon>Vertebrata</taxon>
        <taxon>Euteleostomi</taxon>
        <taxon>Mammalia</taxon>
        <taxon>Eutheria</taxon>
        <taxon>Laurasiatheria</taxon>
        <taxon>Chiroptera</taxon>
        <taxon>Yangochiroptera</taxon>
        <taxon>Phyllostomidae</taxon>
        <taxon>Phyllostominae</taxon>
        <taxon>Phyllostomus</taxon>
    </lineage>
</organism>
<dbReference type="AlphaFoldDB" id="A0A833YJS4"/>
<sequence length="124" mass="14060">MTVPGSQEASSQDWFLTHSLTVEPGPVLKCYEPETAFAMACALPRIEHLTDLKCNPFRADRATRPGHKRAGKDGRSNLARGGKWCLSQFFKFLPTCFRLMTRKNRASFILFSHSSVQWLQFHGT</sequence>
<dbReference type="Proteomes" id="UP000664940">
    <property type="component" value="Unassembled WGS sequence"/>
</dbReference>
<name>A0A833YJS4_9CHIR</name>
<evidence type="ECO:0000313" key="2">
    <source>
        <dbReference type="Proteomes" id="UP000664940"/>
    </source>
</evidence>
<evidence type="ECO:0000313" key="1">
    <source>
        <dbReference type="EMBL" id="KAF6078267.1"/>
    </source>
</evidence>
<accession>A0A833YJS4</accession>
<dbReference type="EMBL" id="JABVXQ010000014">
    <property type="protein sequence ID" value="KAF6078267.1"/>
    <property type="molecule type" value="Genomic_DNA"/>
</dbReference>
<proteinExistence type="predicted"/>
<gene>
    <name evidence="1" type="ORF">HJG60_009140</name>
</gene>
<protein>
    <submittedName>
        <fullName evidence="1">Uncharacterized protein</fullName>
    </submittedName>
</protein>
<comment type="caution">
    <text evidence="1">The sequence shown here is derived from an EMBL/GenBank/DDBJ whole genome shotgun (WGS) entry which is preliminary data.</text>
</comment>
<reference evidence="1 2" key="1">
    <citation type="journal article" date="2020" name="Nature">
        <title>Six reference-quality genomes reveal evolution of bat adaptations.</title>
        <authorList>
            <person name="Jebb D."/>
            <person name="Huang Z."/>
            <person name="Pippel M."/>
            <person name="Hughes G.M."/>
            <person name="Lavrichenko K."/>
            <person name="Devanna P."/>
            <person name="Winkler S."/>
            <person name="Jermiin L.S."/>
            <person name="Skirmuntt E.C."/>
            <person name="Katzourakis A."/>
            <person name="Burkitt-Gray L."/>
            <person name="Ray D.A."/>
            <person name="Sullivan K.A.M."/>
            <person name="Roscito J.G."/>
            <person name="Kirilenko B.M."/>
            <person name="Davalos L.M."/>
            <person name="Corthals A.P."/>
            <person name="Power M.L."/>
            <person name="Jones G."/>
            <person name="Ransome R.D."/>
            <person name="Dechmann D.K.N."/>
            <person name="Locatelli A.G."/>
            <person name="Puechmaille S.J."/>
            <person name="Fedrigo O."/>
            <person name="Jarvis E.D."/>
            <person name="Hiller M."/>
            <person name="Vernes S.C."/>
            <person name="Myers E.W."/>
            <person name="Teeling E.C."/>
        </authorList>
    </citation>
    <scope>NUCLEOTIDE SEQUENCE [LARGE SCALE GENOMIC DNA]</scope>
    <source>
        <strain evidence="1">Bat1K_MPI-CBG_1</strain>
    </source>
</reference>